<dbReference type="SUPFAM" id="SSF54593">
    <property type="entry name" value="Glyoxalase/Bleomycin resistance protein/Dihydroxybiphenyl dioxygenase"/>
    <property type="match status" value="1"/>
</dbReference>
<organism evidence="2 3">
    <name type="scientific">Pararcticibacter amylolyticus</name>
    <dbReference type="NCBI Taxonomy" id="2173175"/>
    <lineage>
        <taxon>Bacteria</taxon>
        <taxon>Pseudomonadati</taxon>
        <taxon>Bacteroidota</taxon>
        <taxon>Sphingobacteriia</taxon>
        <taxon>Sphingobacteriales</taxon>
        <taxon>Sphingobacteriaceae</taxon>
        <taxon>Pararcticibacter</taxon>
    </lineage>
</organism>
<evidence type="ECO:0000313" key="3">
    <source>
        <dbReference type="Proteomes" id="UP000245647"/>
    </source>
</evidence>
<dbReference type="CDD" id="cd06587">
    <property type="entry name" value="VOC"/>
    <property type="match status" value="1"/>
</dbReference>
<dbReference type="PANTHER" id="PTHR36113:SF3">
    <property type="entry name" value="SLL5075 PROTEIN"/>
    <property type="match status" value="1"/>
</dbReference>
<keyword evidence="2" id="KW-0560">Oxidoreductase</keyword>
<comment type="caution">
    <text evidence="2">The sequence shown here is derived from an EMBL/GenBank/DDBJ whole genome shotgun (WGS) entry which is preliminary data.</text>
</comment>
<dbReference type="EMBL" id="QEAS01000002">
    <property type="protein sequence ID" value="PWG82012.1"/>
    <property type="molecule type" value="Genomic_DNA"/>
</dbReference>
<dbReference type="Gene3D" id="3.10.180.10">
    <property type="entry name" value="2,3-Dihydroxybiphenyl 1,2-Dioxygenase, domain 1"/>
    <property type="match status" value="1"/>
</dbReference>
<dbReference type="Pfam" id="PF00903">
    <property type="entry name" value="Glyoxalase"/>
    <property type="match status" value="1"/>
</dbReference>
<dbReference type="InterPro" id="IPR004360">
    <property type="entry name" value="Glyas_Fos-R_dOase_dom"/>
</dbReference>
<dbReference type="PANTHER" id="PTHR36113">
    <property type="entry name" value="LYASE, PUTATIVE-RELATED-RELATED"/>
    <property type="match status" value="1"/>
</dbReference>
<reference evidence="2 3" key="1">
    <citation type="submission" date="2018-04" db="EMBL/GenBank/DDBJ databases">
        <title>Pedobacter chongqingensis sp. nov., isolated from a rottenly hemp rope.</title>
        <authorList>
            <person name="Cai Y."/>
        </authorList>
    </citation>
    <scope>NUCLEOTIDE SEQUENCE [LARGE SCALE GENOMIC DNA]</scope>
    <source>
        <strain evidence="2 3">FJ4-8</strain>
    </source>
</reference>
<proteinExistence type="predicted"/>
<dbReference type="InterPro" id="IPR029068">
    <property type="entry name" value="Glyas_Bleomycin-R_OHBP_Dase"/>
</dbReference>
<name>A0A2U2PL70_9SPHI</name>
<dbReference type="RefSeq" id="WP_109414289.1">
    <property type="nucleotide sequence ID" value="NZ_QEAS01000002.1"/>
</dbReference>
<keyword evidence="2" id="KW-0223">Dioxygenase</keyword>
<dbReference type="AlphaFoldDB" id="A0A2U2PL70"/>
<dbReference type="InterPro" id="IPR051332">
    <property type="entry name" value="Fosfomycin_Res_Enzymes"/>
</dbReference>
<evidence type="ECO:0000259" key="1">
    <source>
        <dbReference type="Pfam" id="PF00903"/>
    </source>
</evidence>
<sequence length="121" mass="13990">MKINHINLVVTNVSKAVNLFESFFGFKCIGNRKDAVAVLTNEDNFVLIFWSSKLNKSDAVNYPENFHIGFYQPDRESVLKVYNDLQNEDLAFDSAPQKLRNTFGFYFHFDKLMIEISVLPS</sequence>
<gene>
    <name evidence="2" type="ORF">DDR33_03030</name>
</gene>
<feature type="domain" description="Glyoxalase/fosfomycin resistance/dioxygenase" evidence="1">
    <location>
        <begin position="2"/>
        <end position="110"/>
    </location>
</feature>
<dbReference type="GO" id="GO:0051213">
    <property type="term" value="F:dioxygenase activity"/>
    <property type="evidence" value="ECO:0007669"/>
    <property type="project" value="UniProtKB-KW"/>
</dbReference>
<evidence type="ECO:0000313" key="2">
    <source>
        <dbReference type="EMBL" id="PWG82012.1"/>
    </source>
</evidence>
<keyword evidence="3" id="KW-1185">Reference proteome</keyword>
<dbReference type="Proteomes" id="UP000245647">
    <property type="component" value="Unassembled WGS sequence"/>
</dbReference>
<dbReference type="OrthoDB" id="1270449at2"/>
<accession>A0A2U2PL70</accession>
<protein>
    <submittedName>
        <fullName evidence="2">Glyoxalase/bleomycin resistance/extradiol dioxygenase family protein</fullName>
    </submittedName>
</protein>